<sequence>LGKTTLAQLTFNHETIEKCFQLKMWGCVSDVFDVKKLVGKILESTTNKKPEDVEMSTLISFLKKEIDGKKYMLVLDDVWNEDPEEWFKLKQLLMGGARGSKILVTTRSKMVAKIMHAGKPYLLEGLDKHESWSLFQQMAFGKDQLENLGIVSIGNEIVPLAIKTIGRLLYLRNPTTEWLSFKDNELSRISQNENDILPTIKLSYNQLPPNLKQSFAYCSLFPKDHEIVKSTLINLWISQGYIKLSDQNQCLEDHSFKKLK</sequence>
<evidence type="ECO:0000313" key="5">
    <source>
        <dbReference type="Proteomes" id="UP000235220"/>
    </source>
</evidence>
<dbReference type="Gene3D" id="1.10.10.10">
    <property type="entry name" value="Winged helix-like DNA-binding domain superfamily/Winged helix DNA-binding domain"/>
    <property type="match status" value="1"/>
</dbReference>
<evidence type="ECO:0000256" key="1">
    <source>
        <dbReference type="ARBA" id="ARBA00022737"/>
    </source>
</evidence>
<feature type="domain" description="NB-ARC" evidence="3">
    <location>
        <begin position="1"/>
        <end position="143"/>
    </location>
</feature>
<dbReference type="Pfam" id="PF23559">
    <property type="entry name" value="WHD_DRP"/>
    <property type="match status" value="1"/>
</dbReference>
<name>A0A2I4FVI3_JUGRE</name>
<evidence type="ECO:0000256" key="2">
    <source>
        <dbReference type="ARBA" id="ARBA00022821"/>
    </source>
</evidence>
<dbReference type="RefSeq" id="XP_018835659.2">
    <property type="nucleotide sequence ID" value="XM_018980114.2"/>
</dbReference>
<dbReference type="GO" id="GO:0006952">
    <property type="term" value="P:defense response"/>
    <property type="evidence" value="ECO:0007669"/>
    <property type="project" value="UniProtKB-KW"/>
</dbReference>
<reference evidence="6" key="1">
    <citation type="submission" date="2025-08" db="UniProtKB">
        <authorList>
            <consortium name="RefSeq"/>
        </authorList>
    </citation>
    <scope>IDENTIFICATION</scope>
    <source>
        <tissue evidence="6">Leaves</tissue>
    </source>
</reference>
<dbReference type="PANTHER" id="PTHR36766">
    <property type="entry name" value="PLANT BROAD-SPECTRUM MILDEW RESISTANCE PROTEIN RPW8"/>
    <property type="match status" value="1"/>
</dbReference>
<dbReference type="InterPro" id="IPR027417">
    <property type="entry name" value="P-loop_NTPase"/>
</dbReference>
<dbReference type="AlphaFoldDB" id="A0A2I4FVI3"/>
<dbReference type="PANTHER" id="PTHR36766:SF38">
    <property type="entry name" value="DISEASE RESISTANCE PROTEIN RGA3"/>
    <property type="match status" value="1"/>
</dbReference>
<evidence type="ECO:0000259" key="4">
    <source>
        <dbReference type="Pfam" id="PF23559"/>
    </source>
</evidence>
<dbReference type="KEGG" id="jre:109002392"/>
<dbReference type="InterPro" id="IPR058922">
    <property type="entry name" value="WHD_DRP"/>
</dbReference>
<dbReference type="GeneID" id="109002392"/>
<dbReference type="InParanoid" id="A0A2I4FVI3"/>
<protein>
    <submittedName>
        <fullName evidence="6">Disease resistance protein RGA4</fullName>
    </submittedName>
</protein>
<dbReference type="Gene3D" id="1.10.8.430">
    <property type="entry name" value="Helical domain of apoptotic protease-activating factors"/>
    <property type="match status" value="1"/>
</dbReference>
<gene>
    <name evidence="6" type="primary">LOC109002392</name>
</gene>
<proteinExistence type="predicted"/>
<keyword evidence="1" id="KW-0677">Repeat</keyword>
<accession>A0A2I4FVI3</accession>
<dbReference type="InterPro" id="IPR036388">
    <property type="entry name" value="WH-like_DNA-bd_sf"/>
</dbReference>
<keyword evidence="5" id="KW-1185">Reference proteome</keyword>
<feature type="non-terminal residue" evidence="6">
    <location>
        <position position="1"/>
    </location>
</feature>
<organism evidence="5 6">
    <name type="scientific">Juglans regia</name>
    <name type="common">English walnut</name>
    <dbReference type="NCBI Taxonomy" id="51240"/>
    <lineage>
        <taxon>Eukaryota</taxon>
        <taxon>Viridiplantae</taxon>
        <taxon>Streptophyta</taxon>
        <taxon>Embryophyta</taxon>
        <taxon>Tracheophyta</taxon>
        <taxon>Spermatophyta</taxon>
        <taxon>Magnoliopsida</taxon>
        <taxon>eudicotyledons</taxon>
        <taxon>Gunneridae</taxon>
        <taxon>Pentapetalae</taxon>
        <taxon>rosids</taxon>
        <taxon>fabids</taxon>
        <taxon>Fagales</taxon>
        <taxon>Juglandaceae</taxon>
        <taxon>Juglans</taxon>
    </lineage>
</organism>
<dbReference type="Gene3D" id="3.40.50.300">
    <property type="entry name" value="P-loop containing nucleotide triphosphate hydrolases"/>
    <property type="match status" value="1"/>
</dbReference>
<evidence type="ECO:0000259" key="3">
    <source>
        <dbReference type="Pfam" id="PF00931"/>
    </source>
</evidence>
<dbReference type="Proteomes" id="UP000235220">
    <property type="component" value="Chromosome 5"/>
</dbReference>
<dbReference type="Pfam" id="PF00931">
    <property type="entry name" value="NB-ARC"/>
    <property type="match status" value="1"/>
</dbReference>
<keyword evidence="2" id="KW-0611">Plant defense</keyword>
<dbReference type="GO" id="GO:0043531">
    <property type="term" value="F:ADP binding"/>
    <property type="evidence" value="ECO:0007669"/>
    <property type="project" value="InterPro"/>
</dbReference>
<dbReference type="OrthoDB" id="5279713at2759"/>
<dbReference type="InterPro" id="IPR002182">
    <property type="entry name" value="NB-ARC"/>
</dbReference>
<feature type="domain" description="Disease resistance protein winged helix" evidence="4">
    <location>
        <begin position="220"/>
        <end position="253"/>
    </location>
</feature>
<evidence type="ECO:0000313" key="6">
    <source>
        <dbReference type="RefSeq" id="XP_018835659.2"/>
    </source>
</evidence>
<dbReference type="InterPro" id="IPR042197">
    <property type="entry name" value="Apaf_helical"/>
</dbReference>
<dbReference type="SUPFAM" id="SSF52540">
    <property type="entry name" value="P-loop containing nucleoside triphosphate hydrolases"/>
    <property type="match status" value="1"/>
</dbReference>